<dbReference type="InterPro" id="IPR050855">
    <property type="entry name" value="NDM-1-like"/>
</dbReference>
<dbReference type="EMBL" id="JAPDDP010000031">
    <property type="protein sequence ID" value="MDA0182120.1"/>
    <property type="molecule type" value="Genomic_DNA"/>
</dbReference>
<dbReference type="AlphaFoldDB" id="A0A9X3SC55"/>
<gene>
    <name evidence="2" type="ORF">OJ997_17575</name>
</gene>
<dbReference type="InterPro" id="IPR036866">
    <property type="entry name" value="RibonucZ/Hydroxyglut_hydro"/>
</dbReference>
<dbReference type="Gene3D" id="3.60.15.10">
    <property type="entry name" value="Ribonuclease Z/Hydroxyacylglutathione hydrolase-like"/>
    <property type="match status" value="1"/>
</dbReference>
<keyword evidence="3" id="KW-1185">Reference proteome</keyword>
<feature type="domain" description="Metallo-beta-lactamase" evidence="1">
    <location>
        <begin position="20"/>
        <end position="228"/>
    </location>
</feature>
<dbReference type="SMART" id="SM00849">
    <property type="entry name" value="Lactamase_B"/>
    <property type="match status" value="1"/>
</dbReference>
<dbReference type="InterPro" id="IPR001279">
    <property type="entry name" value="Metallo-B-lactamas"/>
</dbReference>
<dbReference type="RefSeq" id="WP_270026481.1">
    <property type="nucleotide sequence ID" value="NZ_JAPDDP010000031.1"/>
</dbReference>
<comment type="caution">
    <text evidence="2">The sequence shown here is derived from an EMBL/GenBank/DDBJ whole genome shotgun (WGS) entry which is preliminary data.</text>
</comment>
<organism evidence="2 3">
    <name type="scientific">Solirubrobacter phytolaccae</name>
    <dbReference type="NCBI Taxonomy" id="1404360"/>
    <lineage>
        <taxon>Bacteria</taxon>
        <taxon>Bacillati</taxon>
        <taxon>Actinomycetota</taxon>
        <taxon>Thermoleophilia</taxon>
        <taxon>Solirubrobacterales</taxon>
        <taxon>Solirubrobacteraceae</taxon>
        <taxon>Solirubrobacter</taxon>
    </lineage>
</organism>
<evidence type="ECO:0000259" key="1">
    <source>
        <dbReference type="SMART" id="SM00849"/>
    </source>
</evidence>
<sequence length="249" mass="26972">MPEAEPTQLAPGVHRLGNEYVNCYLLEEGNELTLVDGGFPAFRHQLEDYLQSRGRRTSDITAVILTHAHSDHVGMVEGVRRDAPATVHVHADDAEMAKTGKSHPREGSILPYLRYPALYKLFLVAGKSGGARTPDIEAVTTFDGEIDLDVPGRPRVIPTPGHSPGHVAFHLPEHGVLIAGDALCTYNPLTGKRGPQLMPKAFAADARQATASLEALERIDATLTLFGHGEPWTDSPKVAVEQARERGLT</sequence>
<name>A0A9X3SC55_9ACTN</name>
<dbReference type="Pfam" id="PF00753">
    <property type="entry name" value="Lactamase_B"/>
    <property type="match status" value="1"/>
</dbReference>
<accession>A0A9X3SC55</accession>
<evidence type="ECO:0000313" key="2">
    <source>
        <dbReference type="EMBL" id="MDA0182120.1"/>
    </source>
</evidence>
<reference evidence="2" key="1">
    <citation type="submission" date="2022-10" db="EMBL/GenBank/DDBJ databases">
        <title>The WGS of Solirubrobacter phytolaccae KCTC 29190.</title>
        <authorList>
            <person name="Jiang Z."/>
        </authorList>
    </citation>
    <scope>NUCLEOTIDE SEQUENCE</scope>
    <source>
        <strain evidence="2">KCTC 29190</strain>
    </source>
</reference>
<proteinExistence type="predicted"/>
<dbReference type="PANTHER" id="PTHR42951">
    <property type="entry name" value="METALLO-BETA-LACTAMASE DOMAIN-CONTAINING"/>
    <property type="match status" value="1"/>
</dbReference>
<dbReference type="SUPFAM" id="SSF56281">
    <property type="entry name" value="Metallo-hydrolase/oxidoreductase"/>
    <property type="match status" value="1"/>
</dbReference>
<protein>
    <submittedName>
        <fullName evidence="2">MBL fold metallo-hydrolase</fullName>
    </submittedName>
</protein>
<evidence type="ECO:0000313" key="3">
    <source>
        <dbReference type="Proteomes" id="UP001147653"/>
    </source>
</evidence>
<dbReference type="CDD" id="cd07721">
    <property type="entry name" value="yflN-like_MBL-fold"/>
    <property type="match status" value="1"/>
</dbReference>
<dbReference type="PANTHER" id="PTHR42951:SF14">
    <property type="entry name" value="METALLO-BETA-LACTAMASE SUPERFAMILY PROTEIN"/>
    <property type="match status" value="1"/>
</dbReference>
<dbReference type="Proteomes" id="UP001147653">
    <property type="component" value="Unassembled WGS sequence"/>
</dbReference>